<reference evidence="2" key="1">
    <citation type="submission" date="2021-06" db="EMBL/GenBank/DDBJ databases">
        <title>Parelaphostrongylus tenuis whole genome reference sequence.</title>
        <authorList>
            <person name="Garwood T.J."/>
            <person name="Larsen P.A."/>
            <person name="Fountain-Jones N.M."/>
            <person name="Garbe J.R."/>
            <person name="Macchietto M.G."/>
            <person name="Kania S.A."/>
            <person name="Gerhold R.W."/>
            <person name="Richards J.E."/>
            <person name="Wolf T.M."/>
        </authorList>
    </citation>
    <scope>NUCLEOTIDE SEQUENCE</scope>
    <source>
        <strain evidence="2">MNPRO001-30</strain>
        <tissue evidence="2">Meninges</tissue>
    </source>
</reference>
<feature type="transmembrane region" description="Helical" evidence="1">
    <location>
        <begin position="45"/>
        <end position="68"/>
    </location>
</feature>
<dbReference type="EMBL" id="JAHQIW010000425">
    <property type="protein sequence ID" value="KAJ1348083.1"/>
    <property type="molecule type" value="Genomic_DNA"/>
</dbReference>
<keyword evidence="1" id="KW-0812">Transmembrane</keyword>
<evidence type="ECO:0000313" key="3">
    <source>
        <dbReference type="Proteomes" id="UP001196413"/>
    </source>
</evidence>
<gene>
    <name evidence="2" type="ORF">KIN20_003305</name>
</gene>
<accession>A0AAD5LZY7</accession>
<proteinExistence type="predicted"/>
<comment type="caution">
    <text evidence="2">The sequence shown here is derived from an EMBL/GenBank/DDBJ whole genome shotgun (WGS) entry which is preliminary data.</text>
</comment>
<name>A0AAD5LZY7_PARTN</name>
<keyword evidence="1" id="KW-0472">Membrane</keyword>
<dbReference type="AlphaFoldDB" id="A0AAD5LZY7"/>
<evidence type="ECO:0008006" key="4">
    <source>
        <dbReference type="Google" id="ProtNLM"/>
    </source>
</evidence>
<dbReference type="Proteomes" id="UP001196413">
    <property type="component" value="Unassembled WGS sequence"/>
</dbReference>
<organism evidence="2 3">
    <name type="scientific">Parelaphostrongylus tenuis</name>
    <name type="common">Meningeal worm</name>
    <dbReference type="NCBI Taxonomy" id="148309"/>
    <lineage>
        <taxon>Eukaryota</taxon>
        <taxon>Metazoa</taxon>
        <taxon>Ecdysozoa</taxon>
        <taxon>Nematoda</taxon>
        <taxon>Chromadorea</taxon>
        <taxon>Rhabditida</taxon>
        <taxon>Rhabditina</taxon>
        <taxon>Rhabditomorpha</taxon>
        <taxon>Strongyloidea</taxon>
        <taxon>Metastrongylidae</taxon>
        <taxon>Parelaphostrongylus</taxon>
    </lineage>
</organism>
<keyword evidence="3" id="KW-1185">Reference proteome</keyword>
<evidence type="ECO:0000256" key="1">
    <source>
        <dbReference type="SAM" id="Phobius"/>
    </source>
</evidence>
<sequence>MVEVGTISLFGYVHILSRSQADGLGINMAKYSLSKRFQIHETYRITQMLLPSAVVHAVLYLSYLCLLIPVRNMRAERTLTLAHFNLTTIVFALPSSYGLAHPVICLCRHFYLRQRVDDLLGTIFRRNPTITVDTSPDHGHTLHITPELSSSHSHRSDYDRRVDFHVAPERHAEILATFWDRQEEHRGL</sequence>
<evidence type="ECO:0000313" key="2">
    <source>
        <dbReference type="EMBL" id="KAJ1348083.1"/>
    </source>
</evidence>
<protein>
    <recommendedName>
        <fullName evidence="4">G protein-coupled receptor</fullName>
    </recommendedName>
</protein>
<keyword evidence="1" id="KW-1133">Transmembrane helix</keyword>
<feature type="transmembrane region" description="Helical" evidence="1">
    <location>
        <begin position="80"/>
        <end position="100"/>
    </location>
</feature>